<evidence type="ECO:0000313" key="2">
    <source>
        <dbReference type="EMBL" id="KAK0703022.1"/>
    </source>
</evidence>
<proteinExistence type="predicted"/>
<evidence type="ECO:0000259" key="1">
    <source>
        <dbReference type="Pfam" id="PF01738"/>
    </source>
</evidence>
<keyword evidence="3" id="KW-1185">Reference proteome</keyword>
<gene>
    <name evidence="2" type="ORF">B0T26DRAFT_838820</name>
</gene>
<protein>
    <submittedName>
        <fullName evidence="2">Alpha/Beta hydrolase protein</fullName>
    </submittedName>
</protein>
<dbReference type="GeneID" id="85330803"/>
<dbReference type="PANTHER" id="PTHR17630:SF105">
    <property type="entry name" value="DIENELACTONE HYDROLASE FAMILY PROTEIN (AFU_ORTHOLOGUE AFUA_4G08790)"/>
    <property type="match status" value="1"/>
</dbReference>
<reference evidence="2" key="1">
    <citation type="submission" date="2023-06" db="EMBL/GenBank/DDBJ databases">
        <title>Genome-scale phylogeny and comparative genomics of the fungal order Sordariales.</title>
        <authorList>
            <consortium name="Lawrence Berkeley National Laboratory"/>
            <person name="Hensen N."/>
            <person name="Bonometti L."/>
            <person name="Westerberg I."/>
            <person name="Brannstrom I.O."/>
            <person name="Guillou S."/>
            <person name="Cros-Aarteil S."/>
            <person name="Calhoun S."/>
            <person name="Haridas S."/>
            <person name="Kuo A."/>
            <person name="Mondo S."/>
            <person name="Pangilinan J."/>
            <person name="Riley R."/>
            <person name="LaButti K."/>
            <person name="Andreopoulos B."/>
            <person name="Lipzen A."/>
            <person name="Chen C."/>
            <person name="Yanf M."/>
            <person name="Daum C."/>
            <person name="Ng V."/>
            <person name="Clum A."/>
            <person name="Steindorff A."/>
            <person name="Ohm R."/>
            <person name="Martin F."/>
            <person name="Silar P."/>
            <person name="Natvig D."/>
            <person name="Lalanne C."/>
            <person name="Gautier V."/>
            <person name="Ament-velasquez S.L."/>
            <person name="Kruys A."/>
            <person name="Hutchinson M.I."/>
            <person name="Powell A.J."/>
            <person name="Barry K."/>
            <person name="Miller A.N."/>
            <person name="Grigoriev I.V."/>
            <person name="Debuchy R."/>
            <person name="Gladieux P."/>
            <person name="Thoren M.H."/>
            <person name="Johannesson H."/>
        </authorList>
    </citation>
    <scope>NUCLEOTIDE SEQUENCE</scope>
    <source>
        <strain evidence="2">SMH2392-1A</strain>
    </source>
</reference>
<dbReference type="SUPFAM" id="SSF53474">
    <property type="entry name" value="alpha/beta-Hydrolases"/>
    <property type="match status" value="1"/>
</dbReference>
<dbReference type="RefSeq" id="XP_060289881.1">
    <property type="nucleotide sequence ID" value="XM_060447533.1"/>
</dbReference>
<sequence>MVCPDCLSGRVRTETPTGTVTKIHGLDTYVASPPDGAVPKGLVVMVSDIFGWEFVNSRLLADQYAAAGGFLVYLPNFMKGGGVPGWLTEVLFKLLSKSGVVGWVRKPWYVAQIAYYVVPWLFFNRWTVSWPIVRGFFEAVRSNAATATLPVGAAGFCWGAKHCIFLTHPEGVTSGDSSKPLIDAIFIAHPSVVKFPADVDKVARPASLAIGDKDVTMTMEHVAITRKAWDAKKGVVDTEVVVYPGANHGFAVRVDYFNENMLKHYQEAEEQAVRWFTKYLK</sequence>
<dbReference type="Pfam" id="PF01738">
    <property type="entry name" value="DLH"/>
    <property type="match status" value="1"/>
</dbReference>
<dbReference type="EMBL" id="JAUIRO010000008">
    <property type="protein sequence ID" value="KAK0703022.1"/>
    <property type="molecule type" value="Genomic_DNA"/>
</dbReference>
<feature type="domain" description="Dienelactone hydrolase" evidence="1">
    <location>
        <begin position="26"/>
        <end position="279"/>
    </location>
</feature>
<dbReference type="InterPro" id="IPR002925">
    <property type="entry name" value="Dienelactn_hydro"/>
</dbReference>
<comment type="caution">
    <text evidence="2">The sequence shown here is derived from an EMBL/GenBank/DDBJ whole genome shotgun (WGS) entry which is preliminary data.</text>
</comment>
<evidence type="ECO:0000313" key="3">
    <source>
        <dbReference type="Proteomes" id="UP001172101"/>
    </source>
</evidence>
<name>A0AA39ZSW6_9PEZI</name>
<dbReference type="AlphaFoldDB" id="A0AA39ZSW6"/>
<organism evidence="2 3">
    <name type="scientific">Lasiosphaeria miniovina</name>
    <dbReference type="NCBI Taxonomy" id="1954250"/>
    <lineage>
        <taxon>Eukaryota</taxon>
        <taxon>Fungi</taxon>
        <taxon>Dikarya</taxon>
        <taxon>Ascomycota</taxon>
        <taxon>Pezizomycotina</taxon>
        <taxon>Sordariomycetes</taxon>
        <taxon>Sordariomycetidae</taxon>
        <taxon>Sordariales</taxon>
        <taxon>Lasiosphaeriaceae</taxon>
        <taxon>Lasiosphaeria</taxon>
    </lineage>
</organism>
<dbReference type="InterPro" id="IPR029058">
    <property type="entry name" value="AB_hydrolase_fold"/>
</dbReference>
<accession>A0AA39ZSW6</accession>
<dbReference type="PANTHER" id="PTHR17630">
    <property type="entry name" value="DIENELACTONE HYDROLASE"/>
    <property type="match status" value="1"/>
</dbReference>
<dbReference type="Gene3D" id="3.40.50.1820">
    <property type="entry name" value="alpha/beta hydrolase"/>
    <property type="match status" value="1"/>
</dbReference>
<keyword evidence="2" id="KW-0378">Hydrolase</keyword>
<dbReference type="GO" id="GO:0016787">
    <property type="term" value="F:hydrolase activity"/>
    <property type="evidence" value="ECO:0007669"/>
    <property type="project" value="UniProtKB-KW"/>
</dbReference>
<dbReference type="Proteomes" id="UP001172101">
    <property type="component" value="Unassembled WGS sequence"/>
</dbReference>